<feature type="DNA-binding region" description="H-T-H motif" evidence="4">
    <location>
        <begin position="27"/>
        <end position="46"/>
    </location>
</feature>
<evidence type="ECO:0000313" key="7">
    <source>
        <dbReference type="Proteomes" id="UP000534286"/>
    </source>
</evidence>
<dbReference type="InterPro" id="IPR050109">
    <property type="entry name" value="HTH-type_TetR-like_transc_reg"/>
</dbReference>
<sequence>MKSKRTEAELKDAARRLLTRTSYAEIKITDITAEAGKAVGSFYRYFEDKDALLTALAGDFQAALRSRVVEQLGHEHGISTIEDVRHHVRAFWSTYREHLPEIVGIFQASMSNGTFRHIHDELRERQVEHWTRHILAAGGRTEDAARLSALAVTCMLEYFCYHRLAEHPGGDDDEAIATLTQLIAQGLLGGVPA</sequence>
<keyword evidence="1" id="KW-0805">Transcription regulation</keyword>
<proteinExistence type="predicted"/>
<dbReference type="PANTHER" id="PTHR30055:SF234">
    <property type="entry name" value="HTH-TYPE TRANSCRIPTIONAL REGULATOR BETI"/>
    <property type="match status" value="1"/>
</dbReference>
<accession>A0A7W7S2I5</accession>
<gene>
    <name evidence="6" type="ORF">FHR32_007100</name>
</gene>
<evidence type="ECO:0000259" key="5">
    <source>
        <dbReference type="PROSITE" id="PS50977"/>
    </source>
</evidence>
<dbReference type="Gene3D" id="1.10.10.60">
    <property type="entry name" value="Homeodomain-like"/>
    <property type="match status" value="1"/>
</dbReference>
<evidence type="ECO:0000256" key="3">
    <source>
        <dbReference type="ARBA" id="ARBA00023163"/>
    </source>
</evidence>
<dbReference type="PRINTS" id="PR00455">
    <property type="entry name" value="HTHTETR"/>
</dbReference>
<dbReference type="Proteomes" id="UP000534286">
    <property type="component" value="Unassembled WGS sequence"/>
</dbReference>
<dbReference type="EMBL" id="JACHJU010000004">
    <property type="protein sequence ID" value="MBB4942700.1"/>
    <property type="molecule type" value="Genomic_DNA"/>
</dbReference>
<organism evidence="6 7">
    <name type="scientific">Streptosporangium album</name>
    <dbReference type="NCBI Taxonomy" id="47479"/>
    <lineage>
        <taxon>Bacteria</taxon>
        <taxon>Bacillati</taxon>
        <taxon>Actinomycetota</taxon>
        <taxon>Actinomycetes</taxon>
        <taxon>Streptosporangiales</taxon>
        <taxon>Streptosporangiaceae</taxon>
        <taxon>Streptosporangium</taxon>
    </lineage>
</organism>
<keyword evidence="7" id="KW-1185">Reference proteome</keyword>
<keyword evidence="2 4" id="KW-0238">DNA-binding</keyword>
<feature type="domain" description="HTH tetR-type" evidence="5">
    <location>
        <begin position="4"/>
        <end position="64"/>
    </location>
</feature>
<dbReference type="Gene3D" id="1.10.357.10">
    <property type="entry name" value="Tetracycline Repressor, domain 2"/>
    <property type="match status" value="1"/>
</dbReference>
<dbReference type="AlphaFoldDB" id="A0A7W7S2I5"/>
<evidence type="ECO:0000256" key="2">
    <source>
        <dbReference type="ARBA" id="ARBA00023125"/>
    </source>
</evidence>
<dbReference type="GO" id="GO:0003700">
    <property type="term" value="F:DNA-binding transcription factor activity"/>
    <property type="evidence" value="ECO:0007669"/>
    <property type="project" value="TreeGrafter"/>
</dbReference>
<dbReference type="InterPro" id="IPR009057">
    <property type="entry name" value="Homeodomain-like_sf"/>
</dbReference>
<dbReference type="RefSeq" id="WP_184758708.1">
    <property type="nucleotide sequence ID" value="NZ_BAABEK010000091.1"/>
</dbReference>
<evidence type="ECO:0000313" key="6">
    <source>
        <dbReference type="EMBL" id="MBB4942700.1"/>
    </source>
</evidence>
<dbReference type="InterPro" id="IPR036271">
    <property type="entry name" value="Tet_transcr_reg_TetR-rel_C_sf"/>
</dbReference>
<dbReference type="SUPFAM" id="SSF48498">
    <property type="entry name" value="Tetracyclin repressor-like, C-terminal domain"/>
    <property type="match status" value="1"/>
</dbReference>
<evidence type="ECO:0000256" key="4">
    <source>
        <dbReference type="PROSITE-ProRule" id="PRU00335"/>
    </source>
</evidence>
<dbReference type="GO" id="GO:0000976">
    <property type="term" value="F:transcription cis-regulatory region binding"/>
    <property type="evidence" value="ECO:0007669"/>
    <property type="project" value="TreeGrafter"/>
</dbReference>
<name>A0A7W7S2I5_9ACTN</name>
<comment type="caution">
    <text evidence="6">The sequence shown here is derived from an EMBL/GenBank/DDBJ whole genome shotgun (WGS) entry which is preliminary data.</text>
</comment>
<protein>
    <submittedName>
        <fullName evidence="6">AcrR family transcriptional regulator</fullName>
    </submittedName>
</protein>
<dbReference type="SUPFAM" id="SSF46689">
    <property type="entry name" value="Homeodomain-like"/>
    <property type="match status" value="1"/>
</dbReference>
<evidence type="ECO:0000256" key="1">
    <source>
        <dbReference type="ARBA" id="ARBA00023015"/>
    </source>
</evidence>
<dbReference type="InterPro" id="IPR001647">
    <property type="entry name" value="HTH_TetR"/>
</dbReference>
<dbReference type="PROSITE" id="PS50977">
    <property type="entry name" value="HTH_TETR_2"/>
    <property type="match status" value="1"/>
</dbReference>
<keyword evidence="3" id="KW-0804">Transcription</keyword>
<dbReference type="Pfam" id="PF00440">
    <property type="entry name" value="TetR_N"/>
    <property type="match status" value="1"/>
</dbReference>
<reference evidence="6 7" key="1">
    <citation type="submission" date="2020-08" db="EMBL/GenBank/DDBJ databases">
        <title>Sequencing the genomes of 1000 actinobacteria strains.</title>
        <authorList>
            <person name="Klenk H.-P."/>
        </authorList>
    </citation>
    <scope>NUCLEOTIDE SEQUENCE [LARGE SCALE GENOMIC DNA]</scope>
    <source>
        <strain evidence="6 7">DSM 43023</strain>
    </source>
</reference>
<dbReference type="PANTHER" id="PTHR30055">
    <property type="entry name" value="HTH-TYPE TRANSCRIPTIONAL REGULATOR RUTR"/>
    <property type="match status" value="1"/>
</dbReference>